<name>A0A1R4J5R1_9MICO</name>
<sequence length="283" mass="31018">MIGWRFLLSARWGGYLALAMVFAIVCCLLGNWQFARRAEARIEIDRILGNYDATPVPLADAMPDADSFSPDDKWLPVEVTGEYLVDEQMLVRNRPRSGTPGFEVLVPFQTTGGAVFLVDRGWLTIGNLQDTPDVVPEAPGGEITVVARLKAAEPALAGRTAPEGQVATIEVPAILDELGHDGYTAAYGLLVSETPAPGGVQPALNLEPVLDEGPHLSYAVQWYIFALLGFGGLAYAARQEYRTLNEDDPAEQERARQRREKRERGPRSDADIEDALLDGDRER</sequence>
<keyword evidence="6" id="KW-1003">Cell membrane</keyword>
<keyword evidence="9" id="KW-1185">Reference proteome</keyword>
<feature type="compositionally biased region" description="Basic and acidic residues" evidence="7">
    <location>
        <begin position="244"/>
        <end position="270"/>
    </location>
</feature>
<dbReference type="GO" id="GO:0005886">
    <property type="term" value="C:plasma membrane"/>
    <property type="evidence" value="ECO:0007669"/>
    <property type="project" value="UniProtKB-SubCell"/>
</dbReference>
<accession>A0A1R4J5R1</accession>
<dbReference type="AlphaFoldDB" id="A0A1R4J5R1"/>
<protein>
    <recommendedName>
        <fullName evidence="6">SURF1-like protein</fullName>
    </recommendedName>
</protein>
<evidence type="ECO:0000256" key="5">
    <source>
        <dbReference type="ARBA" id="ARBA00023136"/>
    </source>
</evidence>
<proteinExistence type="inferred from homology"/>
<dbReference type="OrthoDB" id="9807214at2"/>
<feature type="transmembrane region" description="Helical" evidence="6">
    <location>
        <begin position="12"/>
        <end position="32"/>
    </location>
</feature>
<evidence type="ECO:0000256" key="6">
    <source>
        <dbReference type="RuleBase" id="RU363076"/>
    </source>
</evidence>
<reference evidence="9" key="1">
    <citation type="submission" date="2017-02" db="EMBL/GenBank/DDBJ databases">
        <authorList>
            <person name="Dridi B."/>
        </authorList>
    </citation>
    <scope>NUCLEOTIDE SEQUENCE [LARGE SCALE GENOMIC DNA]</scope>
    <source>
        <strain evidence="9">EB411</strain>
    </source>
</reference>
<keyword evidence="5 6" id="KW-0472">Membrane</keyword>
<dbReference type="PANTHER" id="PTHR23427">
    <property type="entry name" value="SURFEIT LOCUS PROTEIN"/>
    <property type="match status" value="1"/>
</dbReference>
<dbReference type="EMBL" id="FUKR01000032">
    <property type="protein sequence ID" value="SJN27264.1"/>
    <property type="molecule type" value="Genomic_DNA"/>
</dbReference>
<keyword evidence="3 6" id="KW-0812">Transmembrane</keyword>
<feature type="region of interest" description="Disordered" evidence="7">
    <location>
        <begin position="244"/>
        <end position="283"/>
    </location>
</feature>
<evidence type="ECO:0000256" key="4">
    <source>
        <dbReference type="ARBA" id="ARBA00022989"/>
    </source>
</evidence>
<comment type="caution">
    <text evidence="6">Lacks conserved residue(s) required for the propagation of feature annotation.</text>
</comment>
<comment type="subcellular location">
    <subcellularLocation>
        <location evidence="6">Cell membrane</location>
        <topology evidence="6">Multi-pass membrane protein</topology>
    </subcellularLocation>
    <subcellularLocation>
        <location evidence="1">Membrane</location>
    </subcellularLocation>
</comment>
<evidence type="ECO:0000256" key="3">
    <source>
        <dbReference type="ARBA" id="ARBA00022692"/>
    </source>
</evidence>
<evidence type="ECO:0000256" key="2">
    <source>
        <dbReference type="ARBA" id="ARBA00007165"/>
    </source>
</evidence>
<dbReference type="InterPro" id="IPR002994">
    <property type="entry name" value="Surf1/Shy1"/>
</dbReference>
<keyword evidence="4 6" id="KW-1133">Transmembrane helix</keyword>
<dbReference type="PROSITE" id="PS50895">
    <property type="entry name" value="SURF1"/>
    <property type="match status" value="1"/>
</dbReference>
<dbReference type="PANTHER" id="PTHR23427:SF2">
    <property type="entry name" value="SURFEIT LOCUS PROTEIN 1"/>
    <property type="match status" value="1"/>
</dbReference>
<dbReference type="RefSeq" id="WP_087136685.1">
    <property type="nucleotide sequence ID" value="NZ_FUKR01000032.1"/>
</dbReference>
<evidence type="ECO:0000313" key="9">
    <source>
        <dbReference type="Proteomes" id="UP000196778"/>
    </source>
</evidence>
<dbReference type="Proteomes" id="UP000196778">
    <property type="component" value="Unassembled WGS sequence"/>
</dbReference>
<evidence type="ECO:0000256" key="1">
    <source>
        <dbReference type="ARBA" id="ARBA00004370"/>
    </source>
</evidence>
<evidence type="ECO:0000256" key="7">
    <source>
        <dbReference type="SAM" id="MobiDB-lite"/>
    </source>
</evidence>
<dbReference type="CDD" id="cd06662">
    <property type="entry name" value="SURF1"/>
    <property type="match status" value="1"/>
</dbReference>
<evidence type="ECO:0000313" key="8">
    <source>
        <dbReference type="EMBL" id="SJN27264.1"/>
    </source>
</evidence>
<organism evidence="8 9">
    <name type="scientific">Mycetocola reblochoni REB411</name>
    <dbReference type="NCBI Taxonomy" id="1255698"/>
    <lineage>
        <taxon>Bacteria</taxon>
        <taxon>Bacillati</taxon>
        <taxon>Actinomycetota</taxon>
        <taxon>Actinomycetes</taxon>
        <taxon>Micrococcales</taxon>
        <taxon>Microbacteriaceae</taxon>
        <taxon>Mycetocola</taxon>
    </lineage>
</organism>
<dbReference type="InterPro" id="IPR045214">
    <property type="entry name" value="Surf1/Surf4"/>
</dbReference>
<dbReference type="Pfam" id="PF02104">
    <property type="entry name" value="SURF1"/>
    <property type="match status" value="1"/>
</dbReference>
<gene>
    <name evidence="8" type="ORF">FM119_05520</name>
</gene>
<comment type="similarity">
    <text evidence="2 6">Belongs to the SURF1 family.</text>
</comment>